<feature type="compositionally biased region" description="Low complexity" evidence="1">
    <location>
        <begin position="98"/>
        <end position="111"/>
    </location>
</feature>
<feature type="region of interest" description="Disordered" evidence="1">
    <location>
        <begin position="80"/>
        <end position="111"/>
    </location>
</feature>
<feature type="compositionally biased region" description="Basic and acidic residues" evidence="1">
    <location>
        <begin position="164"/>
        <end position="178"/>
    </location>
</feature>
<evidence type="ECO:0000256" key="1">
    <source>
        <dbReference type="SAM" id="MobiDB-lite"/>
    </source>
</evidence>
<comment type="caution">
    <text evidence="2">The sequence shown here is derived from an EMBL/GenBank/DDBJ whole genome shotgun (WGS) entry which is preliminary data.</text>
</comment>
<name>A0A8K0RCG5_9PLEO</name>
<evidence type="ECO:0000313" key="2">
    <source>
        <dbReference type="EMBL" id="KAH7089953.1"/>
    </source>
</evidence>
<sequence length="185" mass="20230">MTPESLASTLPTLTTISTVARTHPKTTSTCVAVLLGSAAVLYSLHRSKRTIDTKSTIDTDQDSNMANSVGQTTTQVAHTQLPRTPHPDNNADTNSPPQTQFTNTTSVSTPTQTKTQTYIHAPTNPSEPFTIIHEHKKLEQSAPRLLTEGRPRDWPAAMGPLSRGETEGDKEADLERSRGLLRMMR</sequence>
<reference evidence="2" key="1">
    <citation type="journal article" date="2021" name="Nat. Commun.">
        <title>Genetic determinants of endophytism in the Arabidopsis root mycobiome.</title>
        <authorList>
            <person name="Mesny F."/>
            <person name="Miyauchi S."/>
            <person name="Thiergart T."/>
            <person name="Pickel B."/>
            <person name="Atanasova L."/>
            <person name="Karlsson M."/>
            <person name="Huettel B."/>
            <person name="Barry K.W."/>
            <person name="Haridas S."/>
            <person name="Chen C."/>
            <person name="Bauer D."/>
            <person name="Andreopoulos W."/>
            <person name="Pangilinan J."/>
            <person name="LaButti K."/>
            <person name="Riley R."/>
            <person name="Lipzen A."/>
            <person name="Clum A."/>
            <person name="Drula E."/>
            <person name="Henrissat B."/>
            <person name="Kohler A."/>
            <person name="Grigoriev I.V."/>
            <person name="Martin F.M."/>
            <person name="Hacquard S."/>
        </authorList>
    </citation>
    <scope>NUCLEOTIDE SEQUENCE</scope>
    <source>
        <strain evidence="2">MPI-SDFR-AT-0120</strain>
    </source>
</reference>
<evidence type="ECO:0000313" key="3">
    <source>
        <dbReference type="Proteomes" id="UP000813461"/>
    </source>
</evidence>
<dbReference type="EMBL" id="JAGMVJ010000006">
    <property type="protein sequence ID" value="KAH7089953.1"/>
    <property type="molecule type" value="Genomic_DNA"/>
</dbReference>
<dbReference type="Proteomes" id="UP000813461">
    <property type="component" value="Unassembled WGS sequence"/>
</dbReference>
<protein>
    <submittedName>
        <fullName evidence="2">Uncharacterized protein</fullName>
    </submittedName>
</protein>
<organism evidence="2 3">
    <name type="scientific">Paraphoma chrysanthemicola</name>
    <dbReference type="NCBI Taxonomy" id="798071"/>
    <lineage>
        <taxon>Eukaryota</taxon>
        <taxon>Fungi</taxon>
        <taxon>Dikarya</taxon>
        <taxon>Ascomycota</taxon>
        <taxon>Pezizomycotina</taxon>
        <taxon>Dothideomycetes</taxon>
        <taxon>Pleosporomycetidae</taxon>
        <taxon>Pleosporales</taxon>
        <taxon>Pleosporineae</taxon>
        <taxon>Phaeosphaeriaceae</taxon>
        <taxon>Paraphoma</taxon>
    </lineage>
</organism>
<feature type="region of interest" description="Disordered" evidence="1">
    <location>
        <begin position="142"/>
        <end position="185"/>
    </location>
</feature>
<gene>
    <name evidence="2" type="ORF">FB567DRAFT_619321</name>
</gene>
<dbReference type="AlphaFoldDB" id="A0A8K0RCG5"/>
<keyword evidence="3" id="KW-1185">Reference proteome</keyword>
<proteinExistence type="predicted"/>
<accession>A0A8K0RCG5</accession>